<organism evidence="5 6">
    <name type="scientific">Streptomyces iconiensis</name>
    <dbReference type="NCBI Taxonomy" id="1384038"/>
    <lineage>
        <taxon>Bacteria</taxon>
        <taxon>Bacillati</taxon>
        <taxon>Actinomycetota</taxon>
        <taxon>Actinomycetes</taxon>
        <taxon>Kitasatosporales</taxon>
        <taxon>Streptomycetaceae</taxon>
        <taxon>Streptomyces</taxon>
    </lineage>
</organism>
<dbReference type="EMBL" id="JANCPR020000017">
    <property type="protein sequence ID" value="MDJ1133940.1"/>
    <property type="molecule type" value="Genomic_DNA"/>
</dbReference>
<evidence type="ECO:0000259" key="4">
    <source>
        <dbReference type="PROSITE" id="PS51462"/>
    </source>
</evidence>
<dbReference type="InterPro" id="IPR000086">
    <property type="entry name" value="NUDIX_hydrolase_dom"/>
</dbReference>
<evidence type="ECO:0000313" key="6">
    <source>
        <dbReference type="Proteomes" id="UP001214441"/>
    </source>
</evidence>
<dbReference type="Pfam" id="PF00293">
    <property type="entry name" value="NUDIX"/>
    <property type="match status" value="1"/>
</dbReference>
<name>A0ABT6ZY01_9ACTN</name>
<comment type="cofactor">
    <cofactor evidence="1">
        <name>Mg(2+)</name>
        <dbReference type="ChEBI" id="CHEBI:18420"/>
    </cofactor>
</comment>
<dbReference type="CDD" id="cd03674">
    <property type="entry name" value="NUDIX_Hydrolase"/>
    <property type="match status" value="1"/>
</dbReference>
<evidence type="ECO:0000313" key="5">
    <source>
        <dbReference type="EMBL" id="MDJ1133940.1"/>
    </source>
</evidence>
<protein>
    <submittedName>
        <fullName evidence="5">NUDIX domain-containing protein</fullName>
    </submittedName>
</protein>
<dbReference type="Proteomes" id="UP001214441">
    <property type="component" value="Unassembled WGS sequence"/>
</dbReference>
<keyword evidence="6" id="KW-1185">Reference proteome</keyword>
<dbReference type="InterPro" id="IPR015797">
    <property type="entry name" value="NUDIX_hydrolase-like_dom_sf"/>
</dbReference>
<dbReference type="SUPFAM" id="SSF55811">
    <property type="entry name" value="Nudix"/>
    <property type="match status" value="1"/>
</dbReference>
<reference evidence="5 6" key="1">
    <citation type="submission" date="2023-05" db="EMBL/GenBank/DDBJ databases">
        <title>Streptantibioticus silvisoli sp. nov., acidotolerant actinomycetes 1 from pine litter.</title>
        <authorList>
            <person name="Swiecimska M."/>
            <person name="Golinska P."/>
            <person name="Sangal V."/>
            <person name="Wachnowicz B."/>
            <person name="Goodfellow M."/>
        </authorList>
    </citation>
    <scope>NUCLEOTIDE SEQUENCE [LARGE SCALE GENOMIC DNA]</scope>
    <source>
        <strain evidence="5 6">DSM 42109</strain>
    </source>
</reference>
<accession>A0ABT6ZY01</accession>
<evidence type="ECO:0000256" key="3">
    <source>
        <dbReference type="ARBA" id="ARBA00022842"/>
    </source>
</evidence>
<dbReference type="InterPro" id="IPR020476">
    <property type="entry name" value="Nudix_hydrolase"/>
</dbReference>
<sequence length="180" mass="20064">MAITNTHIRETVEDYIGAYPGDKVDLVPLLTLLEQDAALSSRKEFRGHATAGAVLADEQDRVLVIHHRALSLWLLPGGHLEPDDNTLLEAALRELTEETGILAEAVKETSARPLHIDTHPIPANATKQEPEHRHIDFRFLFRTSADIGELQAEEVNGAEWRDVAFISDPELRKRVASALR</sequence>
<dbReference type="PROSITE" id="PS51462">
    <property type="entry name" value="NUDIX"/>
    <property type="match status" value="1"/>
</dbReference>
<keyword evidence="2" id="KW-0378">Hydrolase</keyword>
<keyword evidence="3" id="KW-0460">Magnesium</keyword>
<gene>
    <name evidence="5" type="ORF">NMN56_018605</name>
</gene>
<dbReference type="Gene3D" id="3.90.79.10">
    <property type="entry name" value="Nucleoside Triphosphate Pyrophosphohydrolase"/>
    <property type="match status" value="1"/>
</dbReference>
<comment type="caution">
    <text evidence="5">The sequence shown here is derived from an EMBL/GenBank/DDBJ whole genome shotgun (WGS) entry which is preliminary data.</text>
</comment>
<evidence type="ECO:0000256" key="2">
    <source>
        <dbReference type="ARBA" id="ARBA00022801"/>
    </source>
</evidence>
<proteinExistence type="predicted"/>
<dbReference type="PANTHER" id="PTHR43046">
    <property type="entry name" value="GDP-MANNOSE MANNOSYL HYDROLASE"/>
    <property type="match status" value="1"/>
</dbReference>
<evidence type="ECO:0000256" key="1">
    <source>
        <dbReference type="ARBA" id="ARBA00001946"/>
    </source>
</evidence>
<dbReference type="PRINTS" id="PR00502">
    <property type="entry name" value="NUDIXFAMILY"/>
</dbReference>
<dbReference type="RefSeq" id="WP_274041654.1">
    <property type="nucleotide sequence ID" value="NZ_JANCPR020000017.1"/>
</dbReference>
<feature type="domain" description="Nudix hydrolase" evidence="4">
    <location>
        <begin position="46"/>
        <end position="180"/>
    </location>
</feature>
<dbReference type="PANTHER" id="PTHR43046:SF12">
    <property type="entry name" value="GDP-MANNOSE MANNOSYL HYDROLASE"/>
    <property type="match status" value="1"/>
</dbReference>